<evidence type="ECO:0000256" key="2">
    <source>
        <dbReference type="ARBA" id="ARBA00022649"/>
    </source>
</evidence>
<evidence type="ECO:0000313" key="10">
    <source>
        <dbReference type="EMBL" id="WOB06687.1"/>
    </source>
</evidence>
<keyword evidence="6 8" id="KW-0460">Magnesium</keyword>
<sequence>MLYLLDTNTATAAMRGTAGLDSRLSRLQPDEWCISAITNAEMRYGVALKPKAIQLERYVDAFLSVARTEPWDDACAEFHGLLRAKLRAKGHTLGDFDEMIAAHALSLGAVLVTDSVRHFKRVEGLRVENWIRSS</sequence>
<keyword evidence="3 8" id="KW-0540">Nuclease</keyword>
<gene>
    <name evidence="8" type="primary">vapC</name>
    <name evidence="10" type="ORF">RXV79_17360</name>
</gene>
<dbReference type="PANTHER" id="PTHR33653">
    <property type="entry name" value="RIBONUCLEASE VAPC2"/>
    <property type="match status" value="1"/>
</dbReference>
<dbReference type="HAMAP" id="MF_00265">
    <property type="entry name" value="VapC_Nob1"/>
    <property type="match status" value="1"/>
</dbReference>
<dbReference type="InterPro" id="IPR002716">
    <property type="entry name" value="PIN_dom"/>
</dbReference>
<dbReference type="InterPro" id="IPR022907">
    <property type="entry name" value="VapC_family"/>
</dbReference>
<evidence type="ECO:0000256" key="1">
    <source>
        <dbReference type="ARBA" id="ARBA00001946"/>
    </source>
</evidence>
<dbReference type="SUPFAM" id="SSF88723">
    <property type="entry name" value="PIN domain-like"/>
    <property type="match status" value="1"/>
</dbReference>
<evidence type="ECO:0000313" key="11">
    <source>
        <dbReference type="Proteomes" id="UP001303946"/>
    </source>
</evidence>
<evidence type="ECO:0000256" key="3">
    <source>
        <dbReference type="ARBA" id="ARBA00022722"/>
    </source>
</evidence>
<keyword evidence="4 8" id="KW-0479">Metal-binding</keyword>
<comment type="similarity">
    <text evidence="7 8">Belongs to the PINc/VapC protein family.</text>
</comment>
<dbReference type="Gene3D" id="3.40.50.1010">
    <property type="entry name" value="5'-nuclease"/>
    <property type="match status" value="1"/>
</dbReference>
<organism evidence="10 11">
    <name type="scientific">Piscinibacter gummiphilus</name>
    <dbReference type="NCBI Taxonomy" id="946333"/>
    <lineage>
        <taxon>Bacteria</taxon>
        <taxon>Pseudomonadati</taxon>
        <taxon>Pseudomonadota</taxon>
        <taxon>Betaproteobacteria</taxon>
        <taxon>Burkholderiales</taxon>
        <taxon>Sphaerotilaceae</taxon>
        <taxon>Piscinibacter</taxon>
    </lineage>
</organism>
<reference evidence="10 11" key="1">
    <citation type="submission" date="2023-10" db="EMBL/GenBank/DDBJ databases">
        <title>Bacteria for the degradation of biodegradable plastic PBAT(Polybutylene adipate terephthalate).</title>
        <authorList>
            <person name="Weon H.-Y."/>
            <person name="Yeon J."/>
        </authorList>
    </citation>
    <scope>NUCLEOTIDE SEQUENCE [LARGE SCALE GENOMIC DNA]</scope>
    <source>
        <strain evidence="10 11">SBD 7-3</strain>
    </source>
</reference>
<evidence type="ECO:0000256" key="7">
    <source>
        <dbReference type="ARBA" id="ARBA00038093"/>
    </source>
</evidence>
<feature type="binding site" evidence="8">
    <location>
        <position position="97"/>
    </location>
    <ligand>
        <name>Mg(2+)</name>
        <dbReference type="ChEBI" id="CHEBI:18420"/>
    </ligand>
</feature>
<dbReference type="EMBL" id="CP136336">
    <property type="protein sequence ID" value="WOB06687.1"/>
    <property type="molecule type" value="Genomic_DNA"/>
</dbReference>
<dbReference type="InterPro" id="IPR029060">
    <property type="entry name" value="PIN-like_dom_sf"/>
</dbReference>
<evidence type="ECO:0000256" key="8">
    <source>
        <dbReference type="HAMAP-Rule" id="MF_00265"/>
    </source>
</evidence>
<evidence type="ECO:0000256" key="4">
    <source>
        <dbReference type="ARBA" id="ARBA00022723"/>
    </source>
</evidence>
<evidence type="ECO:0000256" key="5">
    <source>
        <dbReference type="ARBA" id="ARBA00022801"/>
    </source>
</evidence>
<comment type="function">
    <text evidence="8">Toxic component of a toxin-antitoxin (TA) system. An RNase.</text>
</comment>
<feature type="domain" description="PIN" evidence="9">
    <location>
        <begin position="3"/>
        <end position="123"/>
    </location>
</feature>
<keyword evidence="5 8" id="KW-0378">Hydrolase</keyword>
<comment type="cofactor">
    <cofactor evidence="1 8">
        <name>Mg(2+)</name>
        <dbReference type="ChEBI" id="CHEBI:18420"/>
    </cofactor>
</comment>
<evidence type="ECO:0000256" key="6">
    <source>
        <dbReference type="ARBA" id="ARBA00022842"/>
    </source>
</evidence>
<keyword evidence="2 8" id="KW-1277">Toxin-antitoxin system</keyword>
<proteinExistence type="inferred from homology"/>
<keyword evidence="11" id="KW-1185">Reference proteome</keyword>
<keyword evidence="8" id="KW-0800">Toxin</keyword>
<dbReference type="PANTHER" id="PTHR33653:SF1">
    <property type="entry name" value="RIBONUCLEASE VAPC2"/>
    <property type="match status" value="1"/>
</dbReference>
<evidence type="ECO:0000259" key="9">
    <source>
        <dbReference type="Pfam" id="PF01850"/>
    </source>
</evidence>
<dbReference type="Pfam" id="PF01850">
    <property type="entry name" value="PIN"/>
    <property type="match status" value="1"/>
</dbReference>
<dbReference type="Proteomes" id="UP001303946">
    <property type="component" value="Chromosome"/>
</dbReference>
<dbReference type="InterPro" id="IPR050556">
    <property type="entry name" value="Type_II_TA_system_RNase"/>
</dbReference>
<accession>A0ABZ0CUS0</accession>
<protein>
    <recommendedName>
        <fullName evidence="8">Ribonuclease VapC</fullName>
        <shortName evidence="8">RNase VapC</shortName>
        <ecNumber evidence="8">3.1.-.-</ecNumber>
    </recommendedName>
    <alternativeName>
        <fullName evidence="8">Toxin VapC</fullName>
    </alternativeName>
</protein>
<name>A0ABZ0CUS0_9BURK</name>
<dbReference type="RefSeq" id="WP_316699272.1">
    <property type="nucleotide sequence ID" value="NZ_CP136336.1"/>
</dbReference>
<feature type="binding site" evidence="8">
    <location>
        <position position="6"/>
    </location>
    <ligand>
        <name>Mg(2+)</name>
        <dbReference type="ChEBI" id="CHEBI:18420"/>
    </ligand>
</feature>
<dbReference type="EC" id="3.1.-.-" evidence="8"/>